<evidence type="ECO:0000259" key="3">
    <source>
        <dbReference type="Pfam" id="PF13411"/>
    </source>
</evidence>
<reference evidence="4" key="1">
    <citation type="journal article" date="2024" name="Appl Microbiol">
        <title>Effect of kuratsuki Bacillus and Priestia on Taste of Sake.</title>
        <authorList>
            <person name="Kobayashi K."/>
            <person name="Nishida H."/>
        </authorList>
    </citation>
    <scope>NUCLEOTIDE SEQUENCE</scope>
    <source>
        <strain evidence="4">B-12</strain>
    </source>
</reference>
<evidence type="ECO:0000256" key="1">
    <source>
        <dbReference type="SAM" id="MobiDB-lite"/>
    </source>
</evidence>
<dbReference type="GO" id="GO:0006355">
    <property type="term" value="P:regulation of DNA-templated transcription"/>
    <property type="evidence" value="ECO:0007669"/>
    <property type="project" value="InterPro"/>
</dbReference>
<feature type="domain" description="DUF3967" evidence="2">
    <location>
        <begin position="157"/>
        <end position="189"/>
    </location>
</feature>
<dbReference type="Gene3D" id="1.10.1660.10">
    <property type="match status" value="1"/>
</dbReference>
<feature type="domain" description="HTH merR-type" evidence="3">
    <location>
        <begin position="8"/>
        <end position="78"/>
    </location>
</feature>
<feature type="region of interest" description="Disordered" evidence="1">
    <location>
        <begin position="87"/>
        <end position="117"/>
    </location>
</feature>
<accession>A0AAX6BTF8</accession>
<feature type="compositionally biased region" description="Basic and acidic residues" evidence="1">
    <location>
        <begin position="101"/>
        <end position="117"/>
    </location>
</feature>
<organism evidence="4 5">
    <name type="scientific">Priestia megaterium</name>
    <name type="common">Bacillus megaterium</name>
    <dbReference type="NCBI Taxonomy" id="1404"/>
    <lineage>
        <taxon>Bacteria</taxon>
        <taxon>Bacillati</taxon>
        <taxon>Bacillota</taxon>
        <taxon>Bacilli</taxon>
        <taxon>Bacillales</taxon>
        <taxon>Bacillaceae</taxon>
        <taxon>Priestia</taxon>
    </lineage>
</organism>
<evidence type="ECO:0000313" key="5">
    <source>
        <dbReference type="Proteomes" id="UP001165240"/>
    </source>
</evidence>
<evidence type="ECO:0000259" key="2">
    <source>
        <dbReference type="Pfam" id="PF13152"/>
    </source>
</evidence>
<dbReference type="AlphaFoldDB" id="A0AAX6BTF8"/>
<dbReference type="RefSeq" id="WP_065899192.1">
    <property type="nucleotide sequence ID" value="NZ_BSYK01000006.1"/>
</dbReference>
<sequence>MDHTEMAYTTKEVSKTLNVVDSTIRKWCLSLEKNGYTFTKNEHNQRLFLERDLVVLRHYQTMVKENNFSMDNAGMVIAAKFSRPFPDGTGGVPAIQNEDEERPRERSDSRSSERSDERINKLIEYAEKQEQFNKELVERLDVQQKHIEKQQHYIEERLKERDEKLMDSLRTFQETKQEMLQIAAAKEEKKGFFSRLFGK</sequence>
<dbReference type="InterPro" id="IPR000551">
    <property type="entry name" value="MerR-type_HTH_dom"/>
</dbReference>
<dbReference type="InterPro" id="IPR025052">
    <property type="entry name" value="DUF3967"/>
</dbReference>
<gene>
    <name evidence="4" type="ORF">ShirakiTB12_54590</name>
</gene>
<comment type="caution">
    <text evidence="4">The sequence shown here is derived from an EMBL/GenBank/DDBJ whole genome shotgun (WGS) entry which is preliminary data.</text>
</comment>
<proteinExistence type="predicted"/>
<protein>
    <recommendedName>
        <fullName evidence="6">DUF3967 domain-containing protein</fullName>
    </recommendedName>
</protein>
<dbReference type="Proteomes" id="UP001165240">
    <property type="component" value="Unassembled WGS sequence"/>
</dbReference>
<evidence type="ECO:0008006" key="6">
    <source>
        <dbReference type="Google" id="ProtNLM"/>
    </source>
</evidence>
<evidence type="ECO:0000313" key="4">
    <source>
        <dbReference type="EMBL" id="GMG76990.1"/>
    </source>
</evidence>
<dbReference type="Pfam" id="PF13152">
    <property type="entry name" value="DUF3967"/>
    <property type="match status" value="1"/>
</dbReference>
<dbReference type="GO" id="GO:0003677">
    <property type="term" value="F:DNA binding"/>
    <property type="evidence" value="ECO:0007669"/>
    <property type="project" value="InterPro"/>
</dbReference>
<dbReference type="Pfam" id="PF13411">
    <property type="entry name" value="MerR_1"/>
    <property type="match status" value="1"/>
</dbReference>
<dbReference type="EMBL" id="BSYK01000006">
    <property type="protein sequence ID" value="GMG76990.1"/>
    <property type="molecule type" value="Genomic_DNA"/>
</dbReference>
<name>A0AAX6BTF8_PRIMG</name>